<protein>
    <submittedName>
        <fullName evidence="2">Uncharacterized protein</fullName>
    </submittedName>
</protein>
<accession>A0A2B8B4N9</accession>
<dbReference type="AlphaFoldDB" id="A0A2B8B4N9"/>
<dbReference type="EMBL" id="PDKW01000043">
    <property type="protein sequence ID" value="PGH52770.1"/>
    <property type="molecule type" value="Genomic_DNA"/>
</dbReference>
<feature type="compositionally biased region" description="Low complexity" evidence="1">
    <location>
        <begin position="215"/>
        <end position="229"/>
    </location>
</feature>
<dbReference type="OrthoDB" id="7302124at2"/>
<evidence type="ECO:0000256" key="1">
    <source>
        <dbReference type="SAM" id="MobiDB-lite"/>
    </source>
</evidence>
<organism evidence="2 3">
    <name type="scientific">Azospirillum palustre</name>
    <dbReference type="NCBI Taxonomy" id="2044885"/>
    <lineage>
        <taxon>Bacteria</taxon>
        <taxon>Pseudomonadati</taxon>
        <taxon>Pseudomonadota</taxon>
        <taxon>Alphaproteobacteria</taxon>
        <taxon>Rhodospirillales</taxon>
        <taxon>Azospirillaceae</taxon>
        <taxon>Azospirillum</taxon>
    </lineage>
</organism>
<dbReference type="RefSeq" id="WP_098738873.1">
    <property type="nucleotide sequence ID" value="NZ_PDKW01000043.1"/>
</dbReference>
<reference evidence="3" key="1">
    <citation type="submission" date="2017-10" db="EMBL/GenBank/DDBJ databases">
        <authorList>
            <person name="Kravchenko I.K."/>
            <person name="Grouzdev D.S."/>
        </authorList>
    </citation>
    <scope>NUCLEOTIDE SEQUENCE [LARGE SCALE GENOMIC DNA]</scope>
    <source>
        <strain evidence="3">B2</strain>
    </source>
</reference>
<evidence type="ECO:0000313" key="2">
    <source>
        <dbReference type="EMBL" id="PGH52770.1"/>
    </source>
</evidence>
<dbReference type="Proteomes" id="UP000225379">
    <property type="component" value="Unassembled WGS sequence"/>
</dbReference>
<sequence>MMRSNPPRRPAAPPAPTPGRSAAQRQREIATLLMRLDAMLKQSAELAQTARERVSVGGLARYRRFSRRVRDFFALAALTQERLDAAPEEMEDLIDPMTTALERLHARMVVQFVEGSAAFFASFARVKALPIGTHEMCGVELRGVLEIRKFLDDPLYEGERGQALRGEADRIAALIRRVMDRIPPLPDFGDEPSIGPRGTLNSPLKGPNAHLPPGRAAARPSADRLAAARPSGMPPAAPLAPNPSTEVRSLSLDQFEDDEE</sequence>
<proteinExistence type="predicted"/>
<feature type="compositionally biased region" description="Pro residues" evidence="1">
    <location>
        <begin position="7"/>
        <end position="17"/>
    </location>
</feature>
<gene>
    <name evidence="2" type="ORF">CRT60_22760</name>
</gene>
<feature type="compositionally biased region" description="Pro residues" evidence="1">
    <location>
        <begin position="232"/>
        <end position="241"/>
    </location>
</feature>
<keyword evidence="3" id="KW-1185">Reference proteome</keyword>
<evidence type="ECO:0000313" key="3">
    <source>
        <dbReference type="Proteomes" id="UP000225379"/>
    </source>
</evidence>
<comment type="caution">
    <text evidence="2">The sequence shown here is derived from an EMBL/GenBank/DDBJ whole genome shotgun (WGS) entry which is preliminary data.</text>
</comment>
<name>A0A2B8B4N9_9PROT</name>
<feature type="compositionally biased region" description="Polar residues" evidence="1">
    <location>
        <begin position="242"/>
        <end position="252"/>
    </location>
</feature>
<feature type="region of interest" description="Disordered" evidence="1">
    <location>
        <begin position="186"/>
        <end position="260"/>
    </location>
</feature>
<feature type="region of interest" description="Disordered" evidence="1">
    <location>
        <begin position="1"/>
        <end position="25"/>
    </location>
</feature>